<dbReference type="AlphaFoldDB" id="A0A1R7T5S8"/>
<keyword evidence="2" id="KW-1185">Reference proteome</keyword>
<accession>A0A1R7T5S8</accession>
<reference evidence="2" key="1">
    <citation type="submission" date="2017-02" db="EMBL/GenBank/DDBJ databases">
        <title>Comparative genomics and description of representatives of a novel lineage of planctomycetes thriving in anoxic sediments.</title>
        <authorList>
            <person name="Spring S."/>
            <person name="Bunk B."/>
            <person name="Sproer C."/>
        </authorList>
    </citation>
    <scope>NUCLEOTIDE SEQUENCE [LARGE SCALE GENOMIC DNA]</scope>
    <source>
        <strain evidence="2">SM-Chi-D1</strain>
    </source>
</reference>
<dbReference type="Proteomes" id="UP000188181">
    <property type="component" value="Chromosome"/>
</dbReference>
<dbReference type="RefSeq" id="WP_146683857.1">
    <property type="nucleotide sequence ID" value="NZ_CP019646.1"/>
</dbReference>
<dbReference type="EMBL" id="CP019646">
    <property type="protein sequence ID" value="AQQ71706.1"/>
    <property type="molecule type" value="Genomic_DNA"/>
</dbReference>
<gene>
    <name evidence="1" type="ORF">SMSP2_02083</name>
</gene>
<dbReference type="KEGG" id="pbas:SMSP2_02083"/>
<protein>
    <recommendedName>
        <fullName evidence="3">Flagellin N-methylase</fullName>
    </recommendedName>
</protein>
<name>A0A1R7T5S8_9BACT</name>
<evidence type="ECO:0000313" key="2">
    <source>
        <dbReference type="Proteomes" id="UP000188181"/>
    </source>
</evidence>
<sequence>MDIKRIERDVERVYQWIDMVLRDRITPLEVCDCCGSCCDFDKYGHRLFVTTPEMIYFLSKIKAGQRKQMVNGVCPYLVFGECSIHEYRFAGCRIFLCRADEEVQSQLSEFSLKKFKNMCNLYSLPYRYQDLSATLADIADPDSWLHRLVENR</sequence>
<proteinExistence type="predicted"/>
<evidence type="ECO:0008006" key="3">
    <source>
        <dbReference type="Google" id="ProtNLM"/>
    </source>
</evidence>
<organism evidence="1 2">
    <name type="scientific">Limihaloglobus sulfuriphilus</name>
    <dbReference type="NCBI Taxonomy" id="1851148"/>
    <lineage>
        <taxon>Bacteria</taxon>
        <taxon>Pseudomonadati</taxon>
        <taxon>Planctomycetota</taxon>
        <taxon>Phycisphaerae</taxon>
        <taxon>Sedimentisphaerales</taxon>
        <taxon>Sedimentisphaeraceae</taxon>
        <taxon>Limihaloglobus</taxon>
    </lineage>
</organism>
<evidence type="ECO:0000313" key="1">
    <source>
        <dbReference type="EMBL" id="AQQ71706.1"/>
    </source>
</evidence>
<dbReference type="OrthoDB" id="277831at2"/>
<dbReference type="STRING" id="1851148.SMSP2_02083"/>